<evidence type="ECO:0000313" key="2">
    <source>
        <dbReference type="Proteomes" id="UP000646833"/>
    </source>
</evidence>
<name>A0A830DX30_9EURY</name>
<evidence type="ECO:0000313" key="1">
    <source>
        <dbReference type="EMBL" id="GGC71172.1"/>
    </source>
</evidence>
<dbReference type="RefSeq" id="WP_115806043.1">
    <property type="nucleotide sequence ID" value="NZ_BMCI01000008.1"/>
</dbReference>
<accession>A0A830DX30</accession>
<organism evidence="1 2">
    <name type="scientific">Haloferax sulfurifontis</name>
    <dbReference type="NCBI Taxonomy" id="255616"/>
    <lineage>
        <taxon>Archaea</taxon>
        <taxon>Methanobacteriati</taxon>
        <taxon>Methanobacteriota</taxon>
        <taxon>Stenosarchaea group</taxon>
        <taxon>Halobacteria</taxon>
        <taxon>Halobacteriales</taxon>
        <taxon>Haloferacaceae</taxon>
        <taxon>Haloferax</taxon>
    </lineage>
</organism>
<protein>
    <submittedName>
        <fullName evidence="1">Uncharacterized protein</fullName>
    </submittedName>
</protein>
<reference evidence="1" key="2">
    <citation type="submission" date="2020-09" db="EMBL/GenBank/DDBJ databases">
        <authorList>
            <person name="Sun Q."/>
            <person name="Sedlacek I."/>
        </authorList>
    </citation>
    <scope>NUCLEOTIDE SEQUENCE</scope>
    <source>
        <strain evidence="1">CCM 7217</strain>
    </source>
</reference>
<comment type="caution">
    <text evidence="1">The sequence shown here is derived from an EMBL/GenBank/DDBJ whole genome shotgun (WGS) entry which is preliminary data.</text>
</comment>
<gene>
    <name evidence="1" type="ORF">GCM10007209_36380</name>
</gene>
<sequence length="64" mass="7423">MQVYPKIPHYDHPIVPDDFFDADDLVVVKRCVAELRRIQTNAMRNDADSATIWQHLPSDDRVST</sequence>
<reference evidence="1" key="1">
    <citation type="journal article" date="2014" name="Int. J. Syst. Evol. Microbiol.">
        <title>Complete genome sequence of Corynebacterium casei LMG S-19264T (=DSM 44701T), isolated from a smear-ripened cheese.</title>
        <authorList>
            <consortium name="US DOE Joint Genome Institute (JGI-PGF)"/>
            <person name="Walter F."/>
            <person name="Albersmeier A."/>
            <person name="Kalinowski J."/>
            <person name="Ruckert C."/>
        </authorList>
    </citation>
    <scope>NUCLEOTIDE SEQUENCE</scope>
    <source>
        <strain evidence="1">CCM 7217</strain>
    </source>
</reference>
<dbReference type="GeneID" id="59461068"/>
<dbReference type="Proteomes" id="UP000646833">
    <property type="component" value="Unassembled WGS sequence"/>
</dbReference>
<dbReference type="EMBL" id="BMCI01000008">
    <property type="protein sequence ID" value="GGC71172.1"/>
    <property type="molecule type" value="Genomic_DNA"/>
</dbReference>
<proteinExistence type="predicted"/>
<dbReference type="AlphaFoldDB" id="A0A830DX30"/>